<reference evidence="2" key="1">
    <citation type="journal article" date="2014" name="Front. Microbiol.">
        <title>High frequency of phylogenetically diverse reductive dehalogenase-homologous genes in deep subseafloor sedimentary metagenomes.</title>
        <authorList>
            <person name="Kawai M."/>
            <person name="Futagami T."/>
            <person name="Toyoda A."/>
            <person name="Takaki Y."/>
            <person name="Nishi S."/>
            <person name="Hori S."/>
            <person name="Arai W."/>
            <person name="Tsubouchi T."/>
            <person name="Morono Y."/>
            <person name="Uchiyama I."/>
            <person name="Ito T."/>
            <person name="Fujiyama A."/>
            <person name="Inagaki F."/>
            <person name="Takami H."/>
        </authorList>
    </citation>
    <scope>NUCLEOTIDE SEQUENCE</scope>
    <source>
        <strain evidence="2">Expedition CK06-06</strain>
    </source>
</reference>
<name>X1CHE7_9ZZZZ</name>
<evidence type="ECO:0000313" key="2">
    <source>
        <dbReference type="EMBL" id="GAG92497.1"/>
    </source>
</evidence>
<dbReference type="EMBL" id="BART01027391">
    <property type="protein sequence ID" value="GAG92497.1"/>
    <property type="molecule type" value="Genomic_DNA"/>
</dbReference>
<proteinExistence type="predicted"/>
<feature type="domain" description="DUF7336" evidence="1">
    <location>
        <begin position="1"/>
        <end position="35"/>
    </location>
</feature>
<dbReference type="Pfam" id="PF24024">
    <property type="entry name" value="DUF7336"/>
    <property type="match status" value="1"/>
</dbReference>
<gene>
    <name evidence="2" type="ORF">S01H4_48568</name>
</gene>
<accession>X1CHE7</accession>
<protein>
    <recommendedName>
        <fullName evidence="1">DUF7336 domain-containing protein</fullName>
    </recommendedName>
</protein>
<dbReference type="InterPro" id="IPR055760">
    <property type="entry name" value="DUF7336"/>
</dbReference>
<dbReference type="AlphaFoldDB" id="X1CHE7"/>
<evidence type="ECO:0000259" key="1">
    <source>
        <dbReference type="Pfam" id="PF24024"/>
    </source>
</evidence>
<sequence length="36" mass="4129">MNIYLVMTCCGENVHGVYSSKKRAEIALDNYKKEYG</sequence>
<comment type="caution">
    <text evidence="2">The sequence shown here is derived from an EMBL/GenBank/DDBJ whole genome shotgun (WGS) entry which is preliminary data.</text>
</comment>
<organism evidence="2">
    <name type="scientific">marine sediment metagenome</name>
    <dbReference type="NCBI Taxonomy" id="412755"/>
    <lineage>
        <taxon>unclassified sequences</taxon>
        <taxon>metagenomes</taxon>
        <taxon>ecological metagenomes</taxon>
    </lineage>
</organism>
<feature type="non-terminal residue" evidence="2">
    <location>
        <position position="36"/>
    </location>
</feature>